<keyword evidence="4" id="KW-1185">Reference proteome</keyword>
<proteinExistence type="predicted"/>
<dbReference type="PANTHER" id="PTHR48081">
    <property type="entry name" value="AB HYDROLASE SUPERFAMILY PROTEIN C4A8.06C"/>
    <property type="match status" value="1"/>
</dbReference>
<dbReference type="Gene3D" id="3.40.50.1820">
    <property type="entry name" value="alpha/beta hydrolase"/>
    <property type="match status" value="1"/>
</dbReference>
<sequence length="274" mass="28725">MAESAVTVHRDLVYATVGGLDLCLDLYLPEVRPAPLCVWLHGGGWMRGSRTDRAEQRLLPVARSGVAVAAVQYRLSGQATFPAPLDDVRAAVRWLRAHAAELDLDASRIGVWGASAGGHLAALLALCPDGRDAELGDSSVQAAVTWFPPTDLLLVGAEVPEGPRPGFLSSPPPSPSFEARLLGVESVDQAKAEARAASPIAHVRPDAPPFLLMHGDRDGLLPSVHSRGLADALRAEGVDASLMLLAGANHEDPAFDSPASLGAVSGFLRAVLLR</sequence>
<dbReference type="Pfam" id="PF20434">
    <property type="entry name" value="BD-FAE"/>
    <property type="match status" value="1"/>
</dbReference>
<dbReference type="GO" id="GO:0016787">
    <property type="term" value="F:hydrolase activity"/>
    <property type="evidence" value="ECO:0007669"/>
    <property type="project" value="UniProtKB-KW"/>
</dbReference>
<evidence type="ECO:0000256" key="1">
    <source>
        <dbReference type="ARBA" id="ARBA00022801"/>
    </source>
</evidence>
<dbReference type="RefSeq" id="WP_168115460.1">
    <property type="nucleotide sequence ID" value="NZ_BOON01000019.1"/>
</dbReference>
<organism evidence="3 4">
    <name type="scientific">Planosporangium mesophilum</name>
    <dbReference type="NCBI Taxonomy" id="689768"/>
    <lineage>
        <taxon>Bacteria</taxon>
        <taxon>Bacillati</taxon>
        <taxon>Actinomycetota</taxon>
        <taxon>Actinomycetes</taxon>
        <taxon>Micromonosporales</taxon>
        <taxon>Micromonosporaceae</taxon>
        <taxon>Planosporangium</taxon>
    </lineage>
</organism>
<evidence type="ECO:0000259" key="2">
    <source>
        <dbReference type="Pfam" id="PF20434"/>
    </source>
</evidence>
<dbReference type="InterPro" id="IPR050300">
    <property type="entry name" value="GDXG_lipolytic_enzyme"/>
</dbReference>
<dbReference type="EMBL" id="BOON01000019">
    <property type="protein sequence ID" value="GII22615.1"/>
    <property type="molecule type" value="Genomic_DNA"/>
</dbReference>
<dbReference type="PANTHER" id="PTHR48081:SF13">
    <property type="entry name" value="ALPHA_BETA HYDROLASE"/>
    <property type="match status" value="1"/>
</dbReference>
<evidence type="ECO:0000313" key="3">
    <source>
        <dbReference type="EMBL" id="GII22615.1"/>
    </source>
</evidence>
<comment type="caution">
    <text evidence="3">The sequence shown here is derived from an EMBL/GenBank/DDBJ whole genome shotgun (WGS) entry which is preliminary data.</text>
</comment>
<evidence type="ECO:0000313" key="4">
    <source>
        <dbReference type="Proteomes" id="UP000599074"/>
    </source>
</evidence>
<dbReference type="InterPro" id="IPR049492">
    <property type="entry name" value="BD-FAE-like_dom"/>
</dbReference>
<dbReference type="AlphaFoldDB" id="A0A8J3T8S1"/>
<dbReference type="SUPFAM" id="SSF53474">
    <property type="entry name" value="alpha/beta-Hydrolases"/>
    <property type="match status" value="1"/>
</dbReference>
<name>A0A8J3T8S1_9ACTN</name>
<accession>A0A8J3T8S1</accession>
<dbReference type="Proteomes" id="UP000599074">
    <property type="component" value="Unassembled WGS sequence"/>
</dbReference>
<keyword evidence="1" id="KW-0378">Hydrolase</keyword>
<gene>
    <name evidence="3" type="ORF">Pme01_22120</name>
</gene>
<reference evidence="3" key="1">
    <citation type="submission" date="2021-01" db="EMBL/GenBank/DDBJ databases">
        <title>Whole genome shotgun sequence of Planosporangium mesophilum NBRC 109066.</title>
        <authorList>
            <person name="Komaki H."/>
            <person name="Tamura T."/>
        </authorList>
    </citation>
    <scope>NUCLEOTIDE SEQUENCE</scope>
    <source>
        <strain evidence="3">NBRC 109066</strain>
    </source>
</reference>
<dbReference type="InterPro" id="IPR029058">
    <property type="entry name" value="AB_hydrolase_fold"/>
</dbReference>
<protein>
    <recommendedName>
        <fullName evidence="2">BD-FAE-like domain-containing protein</fullName>
    </recommendedName>
</protein>
<feature type="domain" description="BD-FAE-like" evidence="2">
    <location>
        <begin position="24"/>
        <end position="233"/>
    </location>
</feature>